<dbReference type="Proteomes" id="UP000887013">
    <property type="component" value="Unassembled WGS sequence"/>
</dbReference>
<proteinExistence type="predicted"/>
<dbReference type="AlphaFoldDB" id="A0A8X6U688"/>
<dbReference type="EMBL" id="BMAW01072916">
    <property type="protein sequence ID" value="GFT85437.1"/>
    <property type="molecule type" value="Genomic_DNA"/>
</dbReference>
<evidence type="ECO:0000313" key="1">
    <source>
        <dbReference type="EMBL" id="GFT85437.1"/>
    </source>
</evidence>
<keyword evidence="2" id="KW-1185">Reference proteome</keyword>
<organism evidence="1 2">
    <name type="scientific">Nephila pilipes</name>
    <name type="common">Giant wood spider</name>
    <name type="synonym">Nephila maculata</name>
    <dbReference type="NCBI Taxonomy" id="299642"/>
    <lineage>
        <taxon>Eukaryota</taxon>
        <taxon>Metazoa</taxon>
        <taxon>Ecdysozoa</taxon>
        <taxon>Arthropoda</taxon>
        <taxon>Chelicerata</taxon>
        <taxon>Arachnida</taxon>
        <taxon>Araneae</taxon>
        <taxon>Araneomorphae</taxon>
        <taxon>Entelegynae</taxon>
        <taxon>Araneoidea</taxon>
        <taxon>Nephilidae</taxon>
        <taxon>Nephila</taxon>
    </lineage>
</organism>
<accession>A0A8X6U688</accession>
<sequence length="80" mass="8970">MSSPLFTFHDDDCRYEAYGVYIPCDEYAEKLAFLFYGNTFGRCRRDCLVESEALVWLGKGDGSIGLGAEDWFLVGVGGIR</sequence>
<evidence type="ECO:0000313" key="2">
    <source>
        <dbReference type="Proteomes" id="UP000887013"/>
    </source>
</evidence>
<gene>
    <name evidence="1" type="ORF">NPIL_296291</name>
</gene>
<protein>
    <submittedName>
        <fullName evidence="1">Uncharacterized protein</fullName>
    </submittedName>
</protein>
<name>A0A8X6U688_NEPPI</name>
<comment type="caution">
    <text evidence="1">The sequence shown here is derived from an EMBL/GenBank/DDBJ whole genome shotgun (WGS) entry which is preliminary data.</text>
</comment>
<reference evidence="1" key="1">
    <citation type="submission" date="2020-08" db="EMBL/GenBank/DDBJ databases">
        <title>Multicomponent nature underlies the extraordinary mechanical properties of spider dragline silk.</title>
        <authorList>
            <person name="Kono N."/>
            <person name="Nakamura H."/>
            <person name="Mori M."/>
            <person name="Yoshida Y."/>
            <person name="Ohtoshi R."/>
            <person name="Malay A.D."/>
            <person name="Moran D.A.P."/>
            <person name="Tomita M."/>
            <person name="Numata K."/>
            <person name="Arakawa K."/>
        </authorList>
    </citation>
    <scope>NUCLEOTIDE SEQUENCE</scope>
</reference>